<dbReference type="AlphaFoldDB" id="A0A6P4DBH1"/>
<accession>A0A6P4DBH1</accession>
<dbReference type="PANTHER" id="PTHR33067:SF35">
    <property type="entry name" value="ASPARTIC PEPTIDASE DDI1-TYPE DOMAIN-CONTAINING PROTEIN"/>
    <property type="match status" value="1"/>
</dbReference>
<dbReference type="KEGG" id="adu:107489149"/>
<keyword evidence="1" id="KW-1185">Reference proteome</keyword>
<evidence type="ECO:0000313" key="2">
    <source>
        <dbReference type="RefSeq" id="XP_015965402.1"/>
    </source>
</evidence>
<dbReference type="Gene3D" id="2.40.70.10">
    <property type="entry name" value="Acid Proteases"/>
    <property type="match status" value="1"/>
</dbReference>
<dbReference type="PANTHER" id="PTHR33067">
    <property type="entry name" value="RNA-DIRECTED DNA POLYMERASE-RELATED"/>
    <property type="match status" value="1"/>
</dbReference>
<proteinExistence type="predicted"/>
<organism evidence="1 2">
    <name type="scientific">Arachis duranensis</name>
    <name type="common">Wild peanut</name>
    <dbReference type="NCBI Taxonomy" id="130453"/>
    <lineage>
        <taxon>Eukaryota</taxon>
        <taxon>Viridiplantae</taxon>
        <taxon>Streptophyta</taxon>
        <taxon>Embryophyta</taxon>
        <taxon>Tracheophyta</taxon>
        <taxon>Spermatophyta</taxon>
        <taxon>Magnoliopsida</taxon>
        <taxon>eudicotyledons</taxon>
        <taxon>Gunneridae</taxon>
        <taxon>Pentapetalae</taxon>
        <taxon>rosids</taxon>
        <taxon>fabids</taxon>
        <taxon>Fabales</taxon>
        <taxon>Fabaceae</taxon>
        <taxon>Papilionoideae</taxon>
        <taxon>50 kb inversion clade</taxon>
        <taxon>dalbergioids sensu lato</taxon>
        <taxon>Dalbergieae</taxon>
        <taxon>Pterocarpus clade</taxon>
        <taxon>Arachis</taxon>
    </lineage>
</organism>
<evidence type="ECO:0000313" key="1">
    <source>
        <dbReference type="Proteomes" id="UP000515211"/>
    </source>
</evidence>
<dbReference type="Proteomes" id="UP000515211">
    <property type="component" value="Chromosome 5"/>
</dbReference>
<dbReference type="InterPro" id="IPR021109">
    <property type="entry name" value="Peptidase_aspartic_dom_sf"/>
</dbReference>
<dbReference type="GeneID" id="107489149"/>
<dbReference type="RefSeq" id="XP_015965402.1">
    <property type="nucleotide sequence ID" value="XM_016109916.1"/>
</dbReference>
<reference evidence="2" key="2">
    <citation type="submission" date="2025-08" db="UniProtKB">
        <authorList>
            <consortium name="RefSeq"/>
        </authorList>
    </citation>
    <scope>IDENTIFICATION</scope>
    <source>
        <tissue evidence="2">Whole plant</tissue>
    </source>
</reference>
<gene>
    <name evidence="2" type="primary">LOC107489149</name>
</gene>
<name>A0A6P4DBH1_ARADU</name>
<protein>
    <submittedName>
        <fullName evidence="2">Uncharacterized protein LOC107489149</fullName>
    </submittedName>
</protein>
<reference evidence="1" key="1">
    <citation type="journal article" date="2016" name="Nat. Genet.">
        <title>The genome sequences of Arachis duranensis and Arachis ipaensis, the diploid ancestors of cultivated peanut.</title>
        <authorList>
            <person name="Bertioli D.J."/>
            <person name="Cannon S.B."/>
            <person name="Froenicke L."/>
            <person name="Huang G."/>
            <person name="Farmer A.D."/>
            <person name="Cannon E.K."/>
            <person name="Liu X."/>
            <person name="Gao D."/>
            <person name="Clevenger J."/>
            <person name="Dash S."/>
            <person name="Ren L."/>
            <person name="Moretzsohn M.C."/>
            <person name="Shirasawa K."/>
            <person name="Huang W."/>
            <person name="Vidigal B."/>
            <person name="Abernathy B."/>
            <person name="Chu Y."/>
            <person name="Niederhuth C.E."/>
            <person name="Umale P."/>
            <person name="Araujo A.C."/>
            <person name="Kozik A."/>
            <person name="Kim K.D."/>
            <person name="Burow M.D."/>
            <person name="Varshney R.K."/>
            <person name="Wang X."/>
            <person name="Zhang X."/>
            <person name="Barkley N."/>
            <person name="Guimaraes P.M."/>
            <person name="Isobe S."/>
            <person name="Guo B."/>
            <person name="Liao B."/>
            <person name="Stalker H.T."/>
            <person name="Schmitz R.J."/>
            <person name="Scheffler B.E."/>
            <person name="Leal-Bertioli S.C."/>
            <person name="Xun X."/>
            <person name="Jackson S.A."/>
            <person name="Michelmore R."/>
            <person name="Ozias-Akins P."/>
        </authorList>
    </citation>
    <scope>NUCLEOTIDE SEQUENCE [LARGE SCALE GENOMIC DNA]</scope>
    <source>
        <strain evidence="1">cv. V14167</strain>
    </source>
</reference>
<sequence>MAKMSLDNSASGSIHMKKTTEEAYELIEMVTDNQYLYSFGEISMKGKSRFPETLKTLEIKIPFAEALEQIPSYAMFIKDKISHKRDWREAGTVLLTKECSAVIQRNLPKKLQDLGSFLIPCTLGDTCIRIALYDLGASINLMATSLMNKLQIQEAKPTHIYLHLVDGFVKIPSRVVDGMIVRKGEVTLRVNKDEFTFNAIRAIQHLDPTEECLKIDVIEPLVEEVREIERLEEELNNILEDAMPELNAPEEQEEMLTTPKVEDGPPKLELKPLPPSLKYVFLGDGDTYPVIISSALEQ</sequence>